<dbReference type="InterPro" id="IPR050509">
    <property type="entry name" value="CoA-transferase_III"/>
</dbReference>
<dbReference type="InterPro" id="IPR003673">
    <property type="entry name" value="CoA-Trfase_fam_III"/>
</dbReference>
<dbReference type="Pfam" id="PF02515">
    <property type="entry name" value="CoA_transf_3"/>
    <property type="match status" value="1"/>
</dbReference>
<dbReference type="SUPFAM" id="SSF89796">
    <property type="entry name" value="CoA-transferase family III (CaiB/BaiF)"/>
    <property type="match status" value="2"/>
</dbReference>
<dbReference type="PANTHER" id="PTHR48228:SF4">
    <property type="entry name" value="BLR3030 PROTEIN"/>
    <property type="match status" value="1"/>
</dbReference>
<keyword evidence="4" id="KW-1185">Reference proteome</keyword>
<accession>A0A1W2TF60</accession>
<dbReference type="STRING" id="77044.A0A1W2TF60"/>
<dbReference type="OMA" id="HSASILW"/>
<dbReference type="PANTHER" id="PTHR48228">
    <property type="entry name" value="SUCCINYL-COA--D-CITRAMALATE COA-TRANSFERASE"/>
    <property type="match status" value="1"/>
</dbReference>
<dbReference type="EMBL" id="DF977465">
    <property type="protein sequence ID" value="GAP86680.2"/>
    <property type="molecule type" value="Genomic_DNA"/>
</dbReference>
<comment type="similarity">
    <text evidence="1">Belongs to the CoA-transferase III family.</text>
</comment>
<sequence length="562" mass="58319">MGHRGAFTPRDIVQEIWAHLELPASALASLSLPGLSSADGREGGGGGGGGEEEAPGPAVPSSFKIGHLAQSTIALSALAAATAHSGLSGRSTPFITTTASSSSSPSPPPRITVPLRHAVLEFQCERLYTLAGRPPAETWGPIGGLHPTAGDGDGDGNGNGNGGYVRVHDAFPHHRRGVLRLLGLPEDCADRRAVSARTRGWDAVALETAAVDGAGVAAYALRSFEEWDALPQARALADMPVNIRRVDVPTTMTTTTTTTMTAPAPAPRWCGDIGGGGGGRRLLAGLRVLELSRVIAAPVAGKTLAAHGADVLWVTSPRLPDLPGLDREFARGKRTAQLDLDDAADRARLRDLARGADVVLQGYRPGSGLTAAARHGPLDAAALAAANPGVVVANLSAFGPDGPWAARRGFDSLVQACSGLNAAEARSAGDGEPARALPCQALDHAAGFLLAAGICAAVCRRERDRREGRAAGAHAYVVDVSLAGVMKYLRSLGQFEGRSGFEAGDCTVFRGDEDARAFFDTRDTPFGEMRFLRHSASVDGFDTSWDLMPAPLGSAEAAWRDS</sequence>
<dbReference type="Gene3D" id="3.40.50.10540">
    <property type="entry name" value="Crotonobetainyl-coa:carnitine coa-transferase, domain 1"/>
    <property type="match status" value="1"/>
</dbReference>
<evidence type="ECO:0000313" key="4">
    <source>
        <dbReference type="Proteomes" id="UP000054516"/>
    </source>
</evidence>
<feature type="region of interest" description="Disordered" evidence="2">
    <location>
        <begin position="87"/>
        <end position="109"/>
    </location>
</feature>
<dbReference type="InterPro" id="IPR023606">
    <property type="entry name" value="CoA-Trfase_III_dom_1_sf"/>
</dbReference>
<evidence type="ECO:0000256" key="2">
    <source>
        <dbReference type="SAM" id="MobiDB-lite"/>
    </source>
</evidence>
<evidence type="ECO:0000256" key="1">
    <source>
        <dbReference type="ARBA" id="ARBA00008383"/>
    </source>
</evidence>
<dbReference type="AlphaFoldDB" id="A0A1W2TF60"/>
<name>A0A1W2TF60_ROSNE</name>
<dbReference type="Proteomes" id="UP000054516">
    <property type="component" value="Unassembled WGS sequence"/>
</dbReference>
<feature type="compositionally biased region" description="Low complexity" evidence="2">
    <location>
        <begin position="87"/>
        <end position="104"/>
    </location>
</feature>
<reference evidence="3" key="1">
    <citation type="submission" date="2016-03" db="EMBL/GenBank/DDBJ databases">
        <title>Draft genome sequence of Rosellinia necatrix.</title>
        <authorList>
            <person name="Kanematsu S."/>
        </authorList>
    </citation>
    <scope>NUCLEOTIDE SEQUENCE [LARGE SCALE GENOMIC DNA]</scope>
    <source>
        <strain evidence="3">W97</strain>
    </source>
</reference>
<dbReference type="GO" id="GO:0003824">
    <property type="term" value="F:catalytic activity"/>
    <property type="evidence" value="ECO:0007669"/>
    <property type="project" value="InterPro"/>
</dbReference>
<gene>
    <name evidence="3" type="ORF">SAMD00023353_2000490</name>
</gene>
<proteinExistence type="inferred from homology"/>
<protein>
    <submittedName>
        <fullName evidence="3">Putative CAIB BAIF family enzyme</fullName>
    </submittedName>
</protein>
<organism evidence="3">
    <name type="scientific">Rosellinia necatrix</name>
    <name type="common">White root-rot fungus</name>
    <dbReference type="NCBI Taxonomy" id="77044"/>
    <lineage>
        <taxon>Eukaryota</taxon>
        <taxon>Fungi</taxon>
        <taxon>Dikarya</taxon>
        <taxon>Ascomycota</taxon>
        <taxon>Pezizomycotina</taxon>
        <taxon>Sordariomycetes</taxon>
        <taxon>Xylariomycetidae</taxon>
        <taxon>Xylariales</taxon>
        <taxon>Xylariaceae</taxon>
        <taxon>Rosellinia</taxon>
    </lineage>
</organism>
<dbReference type="OrthoDB" id="5863171at2759"/>
<feature type="region of interest" description="Disordered" evidence="2">
    <location>
        <begin position="37"/>
        <end position="62"/>
    </location>
</feature>
<evidence type="ECO:0000313" key="3">
    <source>
        <dbReference type="EMBL" id="GAP86680.2"/>
    </source>
</evidence>